<dbReference type="Pfam" id="PF03205">
    <property type="entry name" value="MobB"/>
    <property type="match status" value="1"/>
</dbReference>
<dbReference type="eggNOG" id="COG1763">
    <property type="taxonomic scope" value="Bacteria"/>
</dbReference>
<dbReference type="PANTHER" id="PTHR40072:SF1">
    <property type="entry name" value="MOLYBDOPTERIN-GUANINE DINUCLEOTIDE BIOSYNTHESIS ADAPTER PROTEIN"/>
    <property type="match status" value="1"/>
</dbReference>
<dbReference type="InterPro" id="IPR027417">
    <property type="entry name" value="P-loop_NTPase"/>
</dbReference>
<dbReference type="GO" id="GO:0005525">
    <property type="term" value="F:GTP binding"/>
    <property type="evidence" value="ECO:0007669"/>
    <property type="project" value="InterPro"/>
</dbReference>
<dbReference type="Proteomes" id="UP000002440">
    <property type="component" value="Chromosome"/>
</dbReference>
<dbReference type="NCBIfam" id="TIGR00176">
    <property type="entry name" value="mobB"/>
    <property type="match status" value="1"/>
</dbReference>
<feature type="domain" description="Molybdopterin-guanine dinucleotide biosynthesis protein B (MobB)" evidence="1">
    <location>
        <begin position="10"/>
        <end position="150"/>
    </location>
</feature>
<dbReference type="EMBL" id="CP000284">
    <property type="protein sequence ID" value="ABE50563.1"/>
    <property type="molecule type" value="Genomic_DNA"/>
</dbReference>
<dbReference type="PANTHER" id="PTHR40072">
    <property type="entry name" value="MOLYBDOPTERIN-GUANINE DINUCLEOTIDE BIOSYNTHESIS ADAPTER PROTEIN-RELATED"/>
    <property type="match status" value="1"/>
</dbReference>
<dbReference type="AlphaFoldDB" id="Q1GYX4"/>
<dbReference type="InterPro" id="IPR052539">
    <property type="entry name" value="MGD_biosynthesis_adapter"/>
</dbReference>
<dbReference type="SUPFAM" id="SSF52540">
    <property type="entry name" value="P-loop containing nucleoside triphosphate hydrolases"/>
    <property type="match status" value="1"/>
</dbReference>
<accession>Q1GYX4</accession>
<dbReference type="InterPro" id="IPR004435">
    <property type="entry name" value="MobB_dom"/>
</dbReference>
<dbReference type="OrthoDB" id="9804758at2"/>
<keyword evidence="3" id="KW-1185">Reference proteome</keyword>
<name>Q1GYX4_METFK</name>
<dbReference type="Gene3D" id="3.40.50.300">
    <property type="entry name" value="P-loop containing nucleotide triphosphate hydrolases"/>
    <property type="match status" value="1"/>
</dbReference>
<dbReference type="GO" id="GO:0006777">
    <property type="term" value="P:Mo-molybdopterin cofactor biosynthetic process"/>
    <property type="evidence" value="ECO:0007669"/>
    <property type="project" value="InterPro"/>
</dbReference>
<dbReference type="KEGG" id="mfa:Mfla_2296"/>
<evidence type="ECO:0000259" key="1">
    <source>
        <dbReference type="Pfam" id="PF03205"/>
    </source>
</evidence>
<evidence type="ECO:0000313" key="3">
    <source>
        <dbReference type="Proteomes" id="UP000002440"/>
    </source>
</evidence>
<proteinExistence type="predicted"/>
<protein>
    <submittedName>
        <fullName evidence="2">Molybdopterin-guanine dinucleotide biosynthesis protein B</fullName>
    </submittedName>
</protein>
<organism evidence="2 3">
    <name type="scientific">Methylobacillus flagellatus (strain ATCC 51484 / DSM 6875 / VKM B-1610 / KT)</name>
    <dbReference type="NCBI Taxonomy" id="265072"/>
    <lineage>
        <taxon>Bacteria</taxon>
        <taxon>Pseudomonadati</taxon>
        <taxon>Pseudomonadota</taxon>
        <taxon>Betaproteobacteria</taxon>
        <taxon>Nitrosomonadales</taxon>
        <taxon>Methylophilaceae</taxon>
        <taxon>Methylobacillus</taxon>
    </lineage>
</organism>
<dbReference type="HOGENOM" id="CLU_068199_2_1_4"/>
<dbReference type="FunFam" id="3.40.50.300:FF:000920">
    <property type="entry name" value="Molybdopterin-guanine dinucleotide biosynthesis protein B"/>
    <property type="match status" value="1"/>
</dbReference>
<dbReference type="CDD" id="cd03116">
    <property type="entry name" value="MobB"/>
    <property type="match status" value="1"/>
</dbReference>
<sequence>MNTLVFPRPVLGFCAYGSGSGKTTLLTRLIPVLTARGLRISVIKHAHHKFDVDKPGKDSYRLREAGAVQTLVASDIRWALMTERQRIPTQQNEPANLPELLSQLDPDVVDLVLVEGFKQADIDKIEIHRPSLGYPLLAPEDRHIIAVAADGPVTGLAVPTLDLNNPEAMADFITHWMEDRTS</sequence>
<gene>
    <name evidence="2" type="ordered locus">Mfla_2296</name>
</gene>
<evidence type="ECO:0000313" key="2">
    <source>
        <dbReference type="EMBL" id="ABE50563.1"/>
    </source>
</evidence>
<reference evidence="2 3" key="1">
    <citation type="submission" date="2006-03" db="EMBL/GenBank/DDBJ databases">
        <title>Complete sequence of Methylobacillus flagellatus KT.</title>
        <authorList>
            <consortium name="US DOE Joint Genome Institute"/>
            <person name="Copeland A."/>
            <person name="Lucas S."/>
            <person name="Lapidus A."/>
            <person name="Barry K."/>
            <person name="Detter J.C."/>
            <person name="Glavina del Rio T."/>
            <person name="Hammon N."/>
            <person name="Israni S."/>
            <person name="Dalin E."/>
            <person name="Tice H."/>
            <person name="Pitluck S."/>
            <person name="Brettin T."/>
            <person name="Bruce D."/>
            <person name="Han C."/>
            <person name="Tapia R."/>
            <person name="Saunders E."/>
            <person name="Gilna P."/>
            <person name="Schmutz J."/>
            <person name="Larimer F."/>
            <person name="Land M."/>
            <person name="Kyrpides N."/>
            <person name="Anderson I."/>
            <person name="Richardson P."/>
        </authorList>
    </citation>
    <scope>NUCLEOTIDE SEQUENCE [LARGE SCALE GENOMIC DNA]</scope>
    <source>
        <strain evidence="3">KT / ATCC 51484 / DSM 6875</strain>
    </source>
</reference>
<dbReference type="STRING" id="265072.Mfla_2296"/>
<dbReference type="RefSeq" id="WP_011480517.1">
    <property type="nucleotide sequence ID" value="NC_007947.1"/>
</dbReference>